<evidence type="ECO:0000256" key="1">
    <source>
        <dbReference type="SAM" id="Phobius"/>
    </source>
</evidence>
<organism evidence="3 4">
    <name type="scientific">Ideonella dechloratans</name>
    <dbReference type="NCBI Taxonomy" id="36863"/>
    <lineage>
        <taxon>Bacteria</taxon>
        <taxon>Pseudomonadati</taxon>
        <taxon>Pseudomonadota</taxon>
        <taxon>Betaproteobacteria</taxon>
        <taxon>Burkholderiales</taxon>
        <taxon>Sphaerotilaceae</taxon>
        <taxon>Ideonella</taxon>
    </lineage>
</organism>
<dbReference type="InterPro" id="IPR052901">
    <property type="entry name" value="Bact_TGase-like"/>
</dbReference>
<comment type="caution">
    <text evidence="3">The sequence shown here is derived from an EMBL/GenBank/DDBJ whole genome shotgun (WGS) entry which is preliminary data.</text>
</comment>
<dbReference type="SMART" id="SM00460">
    <property type="entry name" value="TGc"/>
    <property type="match status" value="1"/>
</dbReference>
<feature type="transmembrane region" description="Helical" evidence="1">
    <location>
        <begin position="26"/>
        <end position="44"/>
    </location>
</feature>
<dbReference type="Gene3D" id="3.10.620.30">
    <property type="match status" value="1"/>
</dbReference>
<feature type="domain" description="Transglutaminase-like" evidence="2">
    <location>
        <begin position="410"/>
        <end position="481"/>
    </location>
</feature>
<keyword evidence="1" id="KW-1133">Transmembrane helix</keyword>
<dbReference type="InterPro" id="IPR002931">
    <property type="entry name" value="Transglutaminase-like"/>
</dbReference>
<dbReference type="PANTHER" id="PTHR42736">
    <property type="entry name" value="PROTEIN-GLUTAMINE GAMMA-GLUTAMYLTRANSFERASE"/>
    <property type="match status" value="1"/>
</dbReference>
<dbReference type="EMBL" id="VZPB01000022">
    <property type="protein sequence ID" value="KAB0582098.1"/>
    <property type="molecule type" value="Genomic_DNA"/>
</dbReference>
<dbReference type="Pfam" id="PF11992">
    <property type="entry name" value="TgpA_N"/>
    <property type="match status" value="1"/>
</dbReference>
<dbReference type="OrthoDB" id="9804872at2"/>
<feature type="transmembrane region" description="Helical" evidence="1">
    <location>
        <begin position="126"/>
        <end position="147"/>
    </location>
</feature>
<dbReference type="InterPro" id="IPR021878">
    <property type="entry name" value="TgpA_N"/>
</dbReference>
<accession>A0A643FD45</accession>
<dbReference type="Pfam" id="PF01841">
    <property type="entry name" value="Transglut_core"/>
    <property type="match status" value="1"/>
</dbReference>
<evidence type="ECO:0000313" key="3">
    <source>
        <dbReference type="EMBL" id="KAB0582098.1"/>
    </source>
</evidence>
<keyword evidence="1" id="KW-0472">Membrane</keyword>
<feature type="transmembrane region" description="Helical" evidence="1">
    <location>
        <begin position="103"/>
        <end position="120"/>
    </location>
</feature>
<dbReference type="SUPFAM" id="SSF54001">
    <property type="entry name" value="Cysteine proteinases"/>
    <property type="match status" value="1"/>
</dbReference>
<evidence type="ECO:0000259" key="2">
    <source>
        <dbReference type="SMART" id="SM00460"/>
    </source>
</evidence>
<dbReference type="InterPro" id="IPR038765">
    <property type="entry name" value="Papain-like_cys_pep_sf"/>
</dbReference>
<dbReference type="PANTHER" id="PTHR42736:SF1">
    <property type="entry name" value="PROTEIN-GLUTAMINE GAMMA-GLUTAMYLTRANSFERASE"/>
    <property type="match status" value="1"/>
</dbReference>
<gene>
    <name evidence="3" type="ORF">F7Q92_10680</name>
</gene>
<proteinExistence type="predicted"/>
<name>A0A643FD45_IDEDE</name>
<dbReference type="AlphaFoldDB" id="A0A643FD45"/>
<keyword evidence="1" id="KW-0812">Transmembrane</keyword>
<sequence>MPRDTRDTFFMLGLIAWTVAPHLARLPLGVGGLCLAVLVWRAVLAWRDAALPGRGPLLAVLLLAAGLTWREHHTLLGRDAGITLLVVLMALKTLELRARRDALVVFFLGFFLVLTQFLYSQSLLSAAAMLLSVWGWLTALTLAHMPAGRPPLREAAGTALRAALLGLPVMLALFLLFPRIPPLWSMPGDGARTGLSDHLRLGDVAELAQDDSVALRLRFEGPPLPLAQLYLRGPVLSRYDGQSWQAEPWPRRPPVPDHVTSFAPPPRAGLRYEMTLEPLRIAWLPLLDYATTPPQAEPPLTGLRPPDDDSLQWRLRSPLGERTRLTAVAAPGRPEGGVLSRWDRLQLTSLPPGLHPRTRAWARALAAQPGLLHADAQTLVQAVLRHLREDGYAYTLSPGPYEGDAIDEFWMDRKLGFCEHYASAFVVVMRSLGVPARIVTGYQGADPAPVDGYWVVRQSNAHAWAEYWQDGQGWLRADPTAAVAPDRVLRSSALRPAPGLVMGTLDSVSPGLRLQLRRWLETWDNRWNQWVLGYGRQQQFQLLRDWGWPEVDAAALARLLVLCLSGLGLAGAAWAWWDGRRQAPWPRLQRRLARRLARWGVVLAPADSPAALARRLAERHGQAVAPMVEALQALQRQRYAPGPAAATLSTWWRTFRAAERRCAPPRRP</sequence>
<keyword evidence="4" id="KW-1185">Reference proteome</keyword>
<dbReference type="Proteomes" id="UP000430120">
    <property type="component" value="Unassembled WGS sequence"/>
</dbReference>
<protein>
    <submittedName>
        <fullName evidence="3">DUF3488 domain-containing protein</fullName>
    </submittedName>
</protein>
<feature type="transmembrane region" description="Helical" evidence="1">
    <location>
        <begin position="159"/>
        <end position="177"/>
    </location>
</feature>
<evidence type="ECO:0000313" key="4">
    <source>
        <dbReference type="Proteomes" id="UP000430120"/>
    </source>
</evidence>
<reference evidence="3 4" key="1">
    <citation type="submission" date="2019-09" db="EMBL/GenBank/DDBJ databases">
        <title>Draft genome sequences of 48 bacterial type strains from the CCUG.</title>
        <authorList>
            <person name="Tunovic T."/>
            <person name="Pineiro-Iglesias B."/>
            <person name="Unosson C."/>
            <person name="Inganas E."/>
            <person name="Ohlen M."/>
            <person name="Cardew S."/>
            <person name="Jensie-Markopoulos S."/>
            <person name="Salva-Serra F."/>
            <person name="Jaen-Luchoro D."/>
            <person name="Karlsson R."/>
            <person name="Svensson-Stadler L."/>
            <person name="Chun J."/>
            <person name="Moore E."/>
        </authorList>
    </citation>
    <scope>NUCLEOTIDE SEQUENCE [LARGE SCALE GENOMIC DNA]</scope>
    <source>
        <strain evidence="3 4">CCUG 30977</strain>
    </source>
</reference>